<protein>
    <submittedName>
        <fullName evidence="8">Inner membrane protein YbiR</fullName>
    </submittedName>
</protein>
<feature type="transmembrane region" description="Helical" evidence="6">
    <location>
        <begin position="135"/>
        <end position="153"/>
    </location>
</feature>
<dbReference type="RefSeq" id="WP_175229184.1">
    <property type="nucleotide sequence ID" value="NZ_CADIKH010000026.1"/>
</dbReference>
<dbReference type="Proteomes" id="UP000494363">
    <property type="component" value="Unassembled WGS sequence"/>
</dbReference>
<dbReference type="GO" id="GO:0016020">
    <property type="term" value="C:membrane"/>
    <property type="evidence" value="ECO:0007669"/>
    <property type="project" value="UniProtKB-SubCell"/>
</dbReference>
<dbReference type="Pfam" id="PF03600">
    <property type="entry name" value="CitMHS"/>
    <property type="match status" value="1"/>
</dbReference>
<feature type="transmembrane region" description="Helical" evidence="6">
    <location>
        <begin position="237"/>
        <end position="253"/>
    </location>
</feature>
<evidence type="ECO:0000256" key="1">
    <source>
        <dbReference type="ARBA" id="ARBA00004141"/>
    </source>
</evidence>
<reference evidence="8 9" key="1">
    <citation type="submission" date="2020-04" db="EMBL/GenBank/DDBJ databases">
        <authorList>
            <person name="De Canck E."/>
        </authorList>
    </citation>
    <scope>NUCLEOTIDE SEQUENCE [LARGE SCALE GENOMIC DNA]</scope>
    <source>
        <strain evidence="8 9">LMG 29542</strain>
    </source>
</reference>
<accession>A0A6J5EHP4</accession>
<name>A0A6J5EHP4_9BURK</name>
<feature type="transmembrane region" description="Helical" evidence="6">
    <location>
        <begin position="173"/>
        <end position="193"/>
    </location>
</feature>
<feature type="transmembrane region" description="Helical" evidence="6">
    <location>
        <begin position="213"/>
        <end position="230"/>
    </location>
</feature>
<dbReference type="EMBL" id="CADIKH010000026">
    <property type="protein sequence ID" value="CAB3765234.1"/>
    <property type="molecule type" value="Genomic_DNA"/>
</dbReference>
<evidence type="ECO:0000256" key="5">
    <source>
        <dbReference type="ARBA" id="ARBA00023136"/>
    </source>
</evidence>
<keyword evidence="9" id="KW-1185">Reference proteome</keyword>
<feature type="transmembrane region" description="Helical" evidence="6">
    <location>
        <begin position="61"/>
        <end position="81"/>
    </location>
</feature>
<feature type="transmembrane region" description="Helical" evidence="6">
    <location>
        <begin position="359"/>
        <end position="380"/>
    </location>
</feature>
<dbReference type="AlphaFoldDB" id="A0A6J5EHP4"/>
<feature type="transmembrane region" description="Helical" evidence="6">
    <location>
        <begin position="21"/>
        <end position="41"/>
    </location>
</feature>
<dbReference type="GO" id="GO:0055085">
    <property type="term" value="P:transmembrane transport"/>
    <property type="evidence" value="ECO:0007669"/>
    <property type="project" value="InterPro"/>
</dbReference>
<keyword evidence="5 6" id="KW-0472">Membrane</keyword>
<evidence type="ECO:0000256" key="4">
    <source>
        <dbReference type="ARBA" id="ARBA00022989"/>
    </source>
</evidence>
<proteinExistence type="predicted"/>
<evidence type="ECO:0000256" key="6">
    <source>
        <dbReference type="SAM" id="Phobius"/>
    </source>
</evidence>
<dbReference type="InterPro" id="IPR004680">
    <property type="entry name" value="Cit_transptr-like_dom"/>
</dbReference>
<keyword evidence="3 6" id="KW-0812">Transmembrane</keyword>
<dbReference type="PANTHER" id="PTHR43568">
    <property type="entry name" value="P PROTEIN"/>
    <property type="match status" value="1"/>
</dbReference>
<evidence type="ECO:0000313" key="9">
    <source>
        <dbReference type="Proteomes" id="UP000494363"/>
    </source>
</evidence>
<dbReference type="PANTHER" id="PTHR43568:SF1">
    <property type="entry name" value="P PROTEIN"/>
    <property type="match status" value="1"/>
</dbReference>
<comment type="subcellular location">
    <subcellularLocation>
        <location evidence="1">Membrane</location>
        <topology evidence="1">Multi-pass membrane protein</topology>
    </subcellularLocation>
</comment>
<evidence type="ECO:0000256" key="2">
    <source>
        <dbReference type="ARBA" id="ARBA00022448"/>
    </source>
</evidence>
<feature type="transmembrane region" description="Helical" evidence="6">
    <location>
        <begin position="323"/>
        <end position="347"/>
    </location>
</feature>
<keyword evidence="4 6" id="KW-1133">Transmembrane helix</keyword>
<feature type="domain" description="Citrate transporter-like" evidence="7">
    <location>
        <begin position="25"/>
        <end position="317"/>
    </location>
</feature>
<keyword evidence="2" id="KW-0813">Transport</keyword>
<dbReference type="InterPro" id="IPR051475">
    <property type="entry name" value="Diverse_Ion_Transporter"/>
</dbReference>
<evidence type="ECO:0000313" key="8">
    <source>
        <dbReference type="EMBL" id="CAB3765234.1"/>
    </source>
</evidence>
<evidence type="ECO:0000256" key="3">
    <source>
        <dbReference type="ARBA" id="ARBA00022692"/>
    </source>
</evidence>
<feature type="transmembrane region" description="Helical" evidence="6">
    <location>
        <begin position="259"/>
        <end position="276"/>
    </location>
</feature>
<feature type="transmembrane region" description="Helical" evidence="6">
    <location>
        <begin position="93"/>
        <end position="123"/>
    </location>
</feature>
<feature type="transmembrane region" description="Helical" evidence="6">
    <location>
        <begin position="297"/>
        <end position="317"/>
    </location>
</feature>
<sequence length="382" mass="41556">MPPAERALRPAHAVLRATWRLVIKEPVLAILALALILLQIFHARPWTSLPALVDWQTVLTLTGLLILTKAVESSGFLMWAAHRVVHHIHTERALACLLVGLAAALSTLLTNDVALFVVVPLALSLHKLTPLPMKRLVVFVALAVNAGSILTPLGNPQNLFLWQTSGVSFGHFVWALAPLCAVLMVMLYLLTIASFRATPLDLSRDVEPHPVERPLMGIASFLFVAFVLLADAHRPGIGLAGVALGFLIWRPSIVLKIDWLLLLIFVLMFIVLRSVAALPHVHETVSAWQLATPLRTYVAGAVLSQGISNVPAAIMLAEFSSDWRALAFGVSVGGFGIAIGSLANLIAMRLSNERGMLTLFHLYSVPFWLVSGMLGAWLLLHF</sequence>
<evidence type="ECO:0000259" key="7">
    <source>
        <dbReference type="Pfam" id="PF03600"/>
    </source>
</evidence>
<gene>
    <name evidence="8" type="primary">ybiR</name>
    <name evidence="8" type="ORF">LMG29542_05087</name>
</gene>
<organism evidence="8 9">
    <name type="scientific">Paraburkholderia humisilvae</name>
    <dbReference type="NCBI Taxonomy" id="627669"/>
    <lineage>
        <taxon>Bacteria</taxon>
        <taxon>Pseudomonadati</taxon>
        <taxon>Pseudomonadota</taxon>
        <taxon>Betaproteobacteria</taxon>
        <taxon>Burkholderiales</taxon>
        <taxon>Burkholderiaceae</taxon>
        <taxon>Paraburkholderia</taxon>
    </lineage>
</organism>